<feature type="transmembrane region" description="Helical" evidence="1">
    <location>
        <begin position="47"/>
        <end position="64"/>
    </location>
</feature>
<evidence type="ECO:0000256" key="1">
    <source>
        <dbReference type="SAM" id="Phobius"/>
    </source>
</evidence>
<keyword evidence="3" id="KW-1185">Reference proteome</keyword>
<accession>A0AAP2CI07</accession>
<reference evidence="2 3" key="1">
    <citation type="submission" date="2021-05" db="EMBL/GenBank/DDBJ databases">
        <authorList>
            <person name="Zhang Z.D."/>
            <person name="Osman G."/>
        </authorList>
    </citation>
    <scope>NUCLEOTIDE SEQUENCE [LARGE SCALE GENOMIC DNA]</scope>
    <source>
        <strain evidence="2 3">KCTC 32217</strain>
    </source>
</reference>
<evidence type="ECO:0000313" key="3">
    <source>
        <dbReference type="Proteomes" id="UP001319104"/>
    </source>
</evidence>
<keyword evidence="1" id="KW-0812">Transmembrane</keyword>
<organism evidence="2 3">
    <name type="scientific">Litoribacter ruber</name>
    <dbReference type="NCBI Taxonomy" id="702568"/>
    <lineage>
        <taxon>Bacteria</taxon>
        <taxon>Pseudomonadati</taxon>
        <taxon>Bacteroidota</taxon>
        <taxon>Cytophagia</taxon>
        <taxon>Cytophagales</taxon>
        <taxon>Cyclobacteriaceae</taxon>
        <taxon>Litoribacter</taxon>
    </lineage>
</organism>
<dbReference type="Proteomes" id="UP001319104">
    <property type="component" value="Unassembled WGS sequence"/>
</dbReference>
<dbReference type="EMBL" id="JAHCMY010000003">
    <property type="protein sequence ID" value="MBS9524009.1"/>
    <property type="molecule type" value="Genomic_DNA"/>
</dbReference>
<comment type="caution">
    <text evidence="2">The sequence shown here is derived from an EMBL/GenBank/DDBJ whole genome shotgun (WGS) entry which is preliminary data.</text>
</comment>
<keyword evidence="1" id="KW-1133">Transmembrane helix</keyword>
<protein>
    <recommendedName>
        <fullName evidence="4">Transglycosylase</fullName>
    </recommendedName>
</protein>
<evidence type="ECO:0008006" key="4">
    <source>
        <dbReference type="Google" id="ProtNLM"/>
    </source>
</evidence>
<dbReference type="AlphaFoldDB" id="A0AAP2CI07"/>
<evidence type="ECO:0000313" key="2">
    <source>
        <dbReference type="EMBL" id="MBS9524009.1"/>
    </source>
</evidence>
<keyword evidence="1" id="KW-0472">Membrane</keyword>
<sequence>MKIAGMILLILGVVGTLIFGIQAIQDSESFSFLGMDIAVSTANWTPVIVSVVLLVIGGIMMGAGSKKLT</sequence>
<proteinExistence type="predicted"/>
<name>A0AAP2CI07_9BACT</name>
<gene>
    <name evidence="2" type="ORF">KI659_08270</name>
</gene>